<reference evidence="2" key="2">
    <citation type="submission" date="2013-10" db="EMBL/GenBank/DDBJ databases">
        <authorList>
            <person name="Aslett M."/>
        </authorList>
    </citation>
    <scope>NUCLEOTIDE SEQUENCE</scope>
    <source>
        <strain evidence="2">Houghton</strain>
    </source>
</reference>
<feature type="region of interest" description="Disordered" evidence="1">
    <location>
        <begin position="1"/>
        <end position="22"/>
    </location>
</feature>
<dbReference type="VEuPathDB" id="ToxoDB:EAH_00060940"/>
<evidence type="ECO:0000313" key="2">
    <source>
        <dbReference type="EMBL" id="CDI77085.1"/>
    </source>
</evidence>
<feature type="region of interest" description="Disordered" evidence="1">
    <location>
        <begin position="338"/>
        <end position="369"/>
    </location>
</feature>
<name>U6GAE2_EIMAC</name>
<organism evidence="2 3">
    <name type="scientific">Eimeria acervulina</name>
    <name type="common">Coccidian parasite</name>
    <dbReference type="NCBI Taxonomy" id="5801"/>
    <lineage>
        <taxon>Eukaryota</taxon>
        <taxon>Sar</taxon>
        <taxon>Alveolata</taxon>
        <taxon>Apicomplexa</taxon>
        <taxon>Conoidasida</taxon>
        <taxon>Coccidia</taxon>
        <taxon>Eucoccidiorida</taxon>
        <taxon>Eimeriorina</taxon>
        <taxon>Eimeriidae</taxon>
        <taxon>Eimeria</taxon>
    </lineage>
</organism>
<dbReference type="RefSeq" id="XP_013252502.1">
    <property type="nucleotide sequence ID" value="XM_013397048.1"/>
</dbReference>
<feature type="region of interest" description="Disordered" evidence="1">
    <location>
        <begin position="172"/>
        <end position="248"/>
    </location>
</feature>
<dbReference type="Proteomes" id="UP000018050">
    <property type="component" value="Unassembled WGS sequence"/>
</dbReference>
<evidence type="ECO:0000313" key="3">
    <source>
        <dbReference type="Proteomes" id="UP000018050"/>
    </source>
</evidence>
<reference evidence="2" key="1">
    <citation type="submission" date="2013-10" db="EMBL/GenBank/DDBJ databases">
        <title>Genomic analysis of the causative agents of coccidiosis in chickens.</title>
        <authorList>
            <person name="Reid A.J."/>
            <person name="Blake D."/>
            <person name="Billington K."/>
            <person name="Browne H."/>
            <person name="Dunn M."/>
            <person name="Hung S."/>
            <person name="Kawahara F."/>
            <person name="Miranda-Saavedra D."/>
            <person name="Mourier T."/>
            <person name="Nagra H."/>
            <person name="Otto T.D."/>
            <person name="Rawlings N."/>
            <person name="Sanchez A."/>
            <person name="Sanders M."/>
            <person name="Subramaniam C."/>
            <person name="Tay Y."/>
            <person name="Dear P."/>
            <person name="Doerig C."/>
            <person name="Gruber A."/>
            <person name="Parkinson J."/>
            <person name="Shirley M."/>
            <person name="Wan K.L."/>
            <person name="Berriman M."/>
            <person name="Tomley F."/>
            <person name="Pain A."/>
        </authorList>
    </citation>
    <scope>NUCLEOTIDE SEQUENCE</scope>
    <source>
        <strain evidence="2">Houghton</strain>
    </source>
</reference>
<evidence type="ECO:0000256" key="1">
    <source>
        <dbReference type="SAM" id="MobiDB-lite"/>
    </source>
</evidence>
<gene>
    <name evidence="2" type="ORF">EAH_00060940</name>
</gene>
<protein>
    <submittedName>
        <fullName evidence="2">Uncharacterized protein</fullName>
    </submittedName>
</protein>
<dbReference type="EMBL" id="HG670543">
    <property type="protein sequence ID" value="CDI77085.1"/>
    <property type="molecule type" value="Genomic_DNA"/>
</dbReference>
<proteinExistence type="predicted"/>
<sequence>MALQQTAAATTTTESSPSLGSKSWDLLYPPHVLGEALKQIQGSLQDRGAAATGPGTIQEKQQQQMLSRQEQQQSQLLVQAATASPAMPLAFQGGISSPAFNKLHDRRGLVDVHKYLSMGPIGPYIRMRMALQQTAAATTTTESSPSLGSKSWDLLYPPHVLGEALKQIQGSLQDRGAAATGPGTIQEKQQQQMLSRQEQQQSQLLVQAATASPAMPLGRKDERQQSSEGGRPLLEPSTQQQQIQPQQQPLVQLQQAQRLQLHQLQQFTPPASELQRSPSHRLGLANASVPAWGSPPASAAPPGAAAAASPVASTAAAAAAVDSPCALAFLSGLPHAYSPTSQGSTAPPQTPQGELGSSQGTVGKNPDGTCSAVQVLQSAAPTTGVAPLCGKDVEEVPSPEGLERHADVPAATTADESPPTAVSSVPRLTIWPSAEQQQHMQQQQHAQQQQLRGQHLVCPIESQLTSAFALPEQQQQQQRQQQERNLFYRELASKQKHLKHHLIPANQQQSQLLQPSAEHLVPQQEQEQLQQQQLDNALMLGQHMQREQSNSCCLQQEANGADQQQQQHQGCLCKAREEPAKHAWIVLVIVLSRRCSLRYL</sequence>
<accession>U6GAE2</accession>
<feature type="compositionally biased region" description="Low complexity" evidence="1">
    <location>
        <begin position="186"/>
        <end position="207"/>
    </location>
</feature>
<keyword evidence="3" id="KW-1185">Reference proteome</keyword>
<feature type="region of interest" description="Disordered" evidence="1">
    <location>
        <begin position="384"/>
        <end position="404"/>
    </location>
</feature>
<feature type="compositionally biased region" description="Polar residues" evidence="1">
    <location>
        <begin position="338"/>
        <end position="362"/>
    </location>
</feature>
<dbReference type="GeneID" id="25274164"/>
<dbReference type="OrthoDB" id="346841at2759"/>
<dbReference type="AlphaFoldDB" id="U6GAE2"/>
<feature type="compositionally biased region" description="Low complexity" evidence="1">
    <location>
        <begin position="233"/>
        <end position="248"/>
    </location>
</feature>
<feature type="compositionally biased region" description="Low complexity" evidence="1">
    <location>
        <begin position="1"/>
        <end position="13"/>
    </location>
</feature>